<dbReference type="InterPro" id="IPR015797">
    <property type="entry name" value="NUDIX_hydrolase-like_dom_sf"/>
</dbReference>
<evidence type="ECO:0000256" key="1">
    <source>
        <dbReference type="ARBA" id="ARBA00001946"/>
    </source>
</evidence>
<dbReference type="AlphaFoldDB" id="A0A7W7SD78"/>
<evidence type="ECO:0000256" key="5">
    <source>
        <dbReference type="RuleBase" id="RU003476"/>
    </source>
</evidence>
<evidence type="ECO:0000256" key="4">
    <source>
        <dbReference type="ARBA" id="ARBA00022842"/>
    </source>
</evidence>
<dbReference type="Pfam" id="PF00293">
    <property type="entry name" value="NUDIX"/>
    <property type="match status" value="1"/>
</dbReference>
<dbReference type="InterPro" id="IPR020476">
    <property type="entry name" value="Nudix_hydrolase"/>
</dbReference>
<dbReference type="EMBL" id="JACHJR010000001">
    <property type="protein sequence ID" value="MBB4948339.1"/>
    <property type="molecule type" value="Genomic_DNA"/>
</dbReference>
<dbReference type="InterPro" id="IPR020084">
    <property type="entry name" value="NUDIX_hydrolase_CS"/>
</dbReference>
<dbReference type="GO" id="GO:0016787">
    <property type="term" value="F:hydrolase activity"/>
    <property type="evidence" value="ECO:0007669"/>
    <property type="project" value="UniProtKB-KW"/>
</dbReference>
<feature type="domain" description="Nudix hydrolase" evidence="6">
    <location>
        <begin position="19"/>
        <end position="151"/>
    </location>
</feature>
<dbReference type="Gene3D" id="3.90.79.10">
    <property type="entry name" value="Nucleoside Triphosphate Pyrophosphohydrolase"/>
    <property type="match status" value="1"/>
</dbReference>
<proteinExistence type="inferred from homology"/>
<dbReference type="CDD" id="cd18876">
    <property type="entry name" value="NUDIX_Hydrolase"/>
    <property type="match status" value="1"/>
</dbReference>
<organism evidence="7 8">
    <name type="scientific">Kitasatospora gansuensis</name>
    <dbReference type="NCBI Taxonomy" id="258050"/>
    <lineage>
        <taxon>Bacteria</taxon>
        <taxon>Bacillati</taxon>
        <taxon>Actinomycetota</taxon>
        <taxon>Actinomycetes</taxon>
        <taxon>Kitasatosporales</taxon>
        <taxon>Streptomycetaceae</taxon>
        <taxon>Kitasatospora</taxon>
    </lineage>
</organism>
<evidence type="ECO:0000256" key="2">
    <source>
        <dbReference type="ARBA" id="ARBA00005582"/>
    </source>
</evidence>
<evidence type="ECO:0000313" key="8">
    <source>
        <dbReference type="Proteomes" id="UP000573327"/>
    </source>
</evidence>
<gene>
    <name evidence="7" type="ORF">F4556_003874</name>
</gene>
<dbReference type="PROSITE" id="PS51462">
    <property type="entry name" value="NUDIX"/>
    <property type="match status" value="1"/>
</dbReference>
<name>A0A7W7SD78_9ACTN</name>
<comment type="caution">
    <text evidence="7">The sequence shown here is derived from an EMBL/GenBank/DDBJ whole genome shotgun (WGS) entry which is preliminary data.</text>
</comment>
<evidence type="ECO:0000256" key="3">
    <source>
        <dbReference type="ARBA" id="ARBA00022801"/>
    </source>
</evidence>
<dbReference type="Proteomes" id="UP000573327">
    <property type="component" value="Unassembled WGS sequence"/>
</dbReference>
<comment type="similarity">
    <text evidence="2 5">Belongs to the Nudix hydrolase family.</text>
</comment>
<dbReference type="PANTHER" id="PTHR43046">
    <property type="entry name" value="GDP-MANNOSE MANNOSYL HYDROLASE"/>
    <property type="match status" value="1"/>
</dbReference>
<protein>
    <submittedName>
        <fullName evidence="7">8-oxo-dGTP pyrophosphatase MutT (NUDIX family)</fullName>
    </submittedName>
</protein>
<dbReference type="RefSeq" id="WP_184917780.1">
    <property type="nucleotide sequence ID" value="NZ_JACHJR010000001.1"/>
</dbReference>
<keyword evidence="3 5" id="KW-0378">Hydrolase</keyword>
<evidence type="ECO:0000313" key="7">
    <source>
        <dbReference type="EMBL" id="MBB4948339.1"/>
    </source>
</evidence>
<dbReference type="InterPro" id="IPR000086">
    <property type="entry name" value="NUDIX_hydrolase_dom"/>
</dbReference>
<dbReference type="PROSITE" id="PS00893">
    <property type="entry name" value="NUDIX_BOX"/>
    <property type="match status" value="1"/>
</dbReference>
<comment type="cofactor">
    <cofactor evidence="1">
        <name>Mg(2+)</name>
        <dbReference type="ChEBI" id="CHEBI:18420"/>
    </cofactor>
</comment>
<accession>A0A7W7SD78</accession>
<sequence>MSEESTTLQPRDQWLASLPRVFAAAGCLIRDPAGRVLIVKAGYRPDWQFVGGTVDRGEDAAQCASRELLEETGLVGQAGPLLTVAWTHPTEELAHPAVHFLFDFGTIPADSPITLPAGELDDYRWVTVENALALLGPTRAPRLAAGLAALADGRTRMVTTPAGGF</sequence>
<dbReference type="PANTHER" id="PTHR43046:SF12">
    <property type="entry name" value="GDP-MANNOSE MANNOSYL HYDROLASE"/>
    <property type="match status" value="1"/>
</dbReference>
<dbReference type="SUPFAM" id="SSF55811">
    <property type="entry name" value="Nudix"/>
    <property type="match status" value="1"/>
</dbReference>
<reference evidence="7 8" key="1">
    <citation type="submission" date="2020-08" db="EMBL/GenBank/DDBJ databases">
        <title>Sequencing the genomes of 1000 actinobacteria strains.</title>
        <authorList>
            <person name="Klenk H.-P."/>
        </authorList>
    </citation>
    <scope>NUCLEOTIDE SEQUENCE [LARGE SCALE GENOMIC DNA]</scope>
    <source>
        <strain evidence="7 8">DSM 44786</strain>
    </source>
</reference>
<dbReference type="PRINTS" id="PR00502">
    <property type="entry name" value="NUDIXFAMILY"/>
</dbReference>
<keyword evidence="4" id="KW-0460">Magnesium</keyword>
<evidence type="ECO:0000259" key="6">
    <source>
        <dbReference type="PROSITE" id="PS51462"/>
    </source>
</evidence>
<keyword evidence="8" id="KW-1185">Reference proteome</keyword>